<name>A0A2W4Z6S5_9SPHN</name>
<organism evidence="3 4">
    <name type="scientific">Sphingomonas hengshuiensis</name>
    <dbReference type="NCBI Taxonomy" id="1609977"/>
    <lineage>
        <taxon>Bacteria</taxon>
        <taxon>Pseudomonadati</taxon>
        <taxon>Pseudomonadota</taxon>
        <taxon>Alphaproteobacteria</taxon>
        <taxon>Sphingomonadales</taxon>
        <taxon>Sphingomonadaceae</taxon>
        <taxon>Sphingomonas</taxon>
    </lineage>
</organism>
<dbReference type="Gene3D" id="2.30.40.10">
    <property type="entry name" value="Urease, subunit C, domain 1"/>
    <property type="match status" value="1"/>
</dbReference>
<dbReference type="EMBL" id="QFNF01000023">
    <property type="protein sequence ID" value="PZO77187.1"/>
    <property type="molecule type" value="Genomic_DNA"/>
</dbReference>
<evidence type="ECO:0000313" key="4">
    <source>
        <dbReference type="Proteomes" id="UP000248614"/>
    </source>
</evidence>
<dbReference type="SUPFAM" id="SSF51556">
    <property type="entry name" value="Metallo-dependent hydrolases"/>
    <property type="match status" value="1"/>
</dbReference>
<dbReference type="PANTHER" id="PTHR43135">
    <property type="entry name" value="ALPHA-D-RIBOSE 1-METHYLPHOSPHONATE 5-TRIPHOSPHATE DIPHOSPHATASE"/>
    <property type="match status" value="1"/>
</dbReference>
<dbReference type="Gene3D" id="3.20.20.140">
    <property type="entry name" value="Metal-dependent hydrolases"/>
    <property type="match status" value="1"/>
</dbReference>
<dbReference type="InterPro" id="IPR051781">
    <property type="entry name" value="Metallo-dep_Hydrolase"/>
</dbReference>
<evidence type="ECO:0000313" key="3">
    <source>
        <dbReference type="EMBL" id="PZO77187.1"/>
    </source>
</evidence>
<accession>A0A2W4Z6S5</accession>
<dbReference type="PANTHER" id="PTHR43135:SF3">
    <property type="entry name" value="ALPHA-D-RIBOSE 1-METHYLPHOSPHONATE 5-TRIPHOSPHATE DIPHOSPHATASE"/>
    <property type="match status" value="1"/>
</dbReference>
<protein>
    <submittedName>
        <fullName evidence="3">Amidohydrolase</fullName>
    </submittedName>
</protein>
<dbReference type="Proteomes" id="UP000248614">
    <property type="component" value="Unassembled WGS sequence"/>
</dbReference>
<dbReference type="InterPro" id="IPR032466">
    <property type="entry name" value="Metal_Hydrolase"/>
</dbReference>
<comment type="caution">
    <text evidence="3">The sequence shown here is derived from an EMBL/GenBank/DDBJ whole genome shotgun (WGS) entry which is preliminary data.</text>
</comment>
<feature type="signal peptide" evidence="1">
    <location>
        <begin position="1"/>
        <end position="20"/>
    </location>
</feature>
<proteinExistence type="predicted"/>
<dbReference type="GO" id="GO:0016810">
    <property type="term" value="F:hydrolase activity, acting on carbon-nitrogen (but not peptide) bonds"/>
    <property type="evidence" value="ECO:0007669"/>
    <property type="project" value="InterPro"/>
</dbReference>
<feature type="domain" description="Amidohydrolase-related" evidence="2">
    <location>
        <begin position="277"/>
        <end position="390"/>
    </location>
</feature>
<dbReference type="Pfam" id="PF01979">
    <property type="entry name" value="Amidohydro_1"/>
    <property type="match status" value="1"/>
</dbReference>
<keyword evidence="3" id="KW-0378">Hydrolase</keyword>
<gene>
    <name evidence="3" type="ORF">DI632_09640</name>
</gene>
<evidence type="ECO:0000259" key="2">
    <source>
        <dbReference type="Pfam" id="PF01979"/>
    </source>
</evidence>
<feature type="chain" id="PRO_5016111209" evidence="1">
    <location>
        <begin position="21"/>
        <end position="433"/>
    </location>
</feature>
<keyword evidence="1" id="KW-0732">Signal</keyword>
<reference evidence="3 4" key="1">
    <citation type="submission" date="2017-08" db="EMBL/GenBank/DDBJ databases">
        <title>Infants hospitalized years apart are colonized by the same room-sourced microbial strains.</title>
        <authorList>
            <person name="Brooks B."/>
            <person name="Olm M.R."/>
            <person name="Firek B.A."/>
            <person name="Baker R."/>
            <person name="Thomas B.C."/>
            <person name="Morowitz M.J."/>
            <person name="Banfield J.F."/>
        </authorList>
    </citation>
    <scope>NUCLEOTIDE SEQUENCE [LARGE SCALE GENOMIC DNA]</scope>
    <source>
        <strain evidence="3">S2_018_000_R3_110</strain>
    </source>
</reference>
<evidence type="ECO:0000256" key="1">
    <source>
        <dbReference type="SAM" id="SignalP"/>
    </source>
</evidence>
<dbReference type="AlphaFoldDB" id="A0A2W4Z6S5"/>
<dbReference type="InterPro" id="IPR006680">
    <property type="entry name" value="Amidohydro-rel"/>
</dbReference>
<sequence length="433" mass="44630">MKRLFLAALLAGASAMPAAAQDVTITNAKLVLGDGSAPIEGGTVVIRGGRVVSAGRGAAAAGGTTIDAGGRFVTPGIVAGFTRLGIIEVDGVSATNDAAARDSVFNAGLDIASAVNPRATPIAINRADGVTRAIVAPDNGGSIFAGQGAVIDLGNDMDALTRPRAFQFMEWGESGARAAGGSRPAAMAMFRNALFEAQAYARNPASFADRGREALLTRTDADALQRVLTGQVPLLIHVERASDILGVLALKREFAGLKPVLVGASEGWTVARQIAAANVPVLASALADLPASFEQLAATQSNIGRMRAAGVVVGIGTIGDDEARQARLVRQYAGNLVALSRIPGAAGLDWGAAFAAISSLPARTIGMDGEIGSLGPGRRGDVVIWDGDPLEIGSMPTRLFIDGVDQPLTNRQTRLRDRYLVPTEQALPKAYQH</sequence>
<dbReference type="InterPro" id="IPR011059">
    <property type="entry name" value="Metal-dep_hydrolase_composite"/>
</dbReference>
<dbReference type="SUPFAM" id="SSF51338">
    <property type="entry name" value="Composite domain of metallo-dependent hydrolases"/>
    <property type="match status" value="1"/>
</dbReference>